<evidence type="ECO:0000256" key="1">
    <source>
        <dbReference type="SAM" id="Phobius"/>
    </source>
</evidence>
<name>A0ABD2AXD6_VESSQ</name>
<protein>
    <submittedName>
        <fullName evidence="2">Uncharacterized protein</fullName>
    </submittedName>
</protein>
<evidence type="ECO:0000313" key="3">
    <source>
        <dbReference type="Proteomes" id="UP001607302"/>
    </source>
</evidence>
<dbReference type="Proteomes" id="UP001607302">
    <property type="component" value="Unassembled WGS sequence"/>
</dbReference>
<evidence type="ECO:0000313" key="2">
    <source>
        <dbReference type="EMBL" id="KAL2725276.1"/>
    </source>
</evidence>
<dbReference type="EMBL" id="JAUDFV010000138">
    <property type="protein sequence ID" value="KAL2725276.1"/>
    <property type="molecule type" value="Genomic_DNA"/>
</dbReference>
<feature type="transmembrane region" description="Helical" evidence="1">
    <location>
        <begin position="31"/>
        <end position="49"/>
    </location>
</feature>
<sequence length="61" mass="7645">MDHKQIISRDSDCPTFKSYVYWQNNMLHRRILLLFWFSVILELRLNIILHRKTLECFWKFS</sequence>
<gene>
    <name evidence="2" type="ORF">V1478_007949</name>
</gene>
<keyword evidence="1" id="KW-0812">Transmembrane</keyword>
<accession>A0ABD2AXD6</accession>
<dbReference type="AlphaFoldDB" id="A0ABD2AXD6"/>
<keyword evidence="1" id="KW-1133">Transmembrane helix</keyword>
<reference evidence="2 3" key="1">
    <citation type="journal article" date="2024" name="Ann. Entomol. Soc. Am.">
        <title>Genomic analyses of the southern and eastern yellowjacket wasps (Hymenoptera: Vespidae) reveal evolutionary signatures of social life.</title>
        <authorList>
            <person name="Catto M.A."/>
            <person name="Caine P.B."/>
            <person name="Orr S.E."/>
            <person name="Hunt B.G."/>
            <person name="Goodisman M.A.D."/>
        </authorList>
    </citation>
    <scope>NUCLEOTIDE SEQUENCE [LARGE SCALE GENOMIC DNA]</scope>
    <source>
        <strain evidence="2">233</strain>
        <tissue evidence="2">Head and thorax</tissue>
    </source>
</reference>
<keyword evidence="1" id="KW-0472">Membrane</keyword>
<comment type="caution">
    <text evidence="2">The sequence shown here is derived from an EMBL/GenBank/DDBJ whole genome shotgun (WGS) entry which is preliminary data.</text>
</comment>
<keyword evidence="3" id="KW-1185">Reference proteome</keyword>
<proteinExistence type="predicted"/>
<organism evidence="2 3">
    <name type="scientific">Vespula squamosa</name>
    <name type="common">Southern yellow jacket</name>
    <name type="synonym">Wasp</name>
    <dbReference type="NCBI Taxonomy" id="30214"/>
    <lineage>
        <taxon>Eukaryota</taxon>
        <taxon>Metazoa</taxon>
        <taxon>Ecdysozoa</taxon>
        <taxon>Arthropoda</taxon>
        <taxon>Hexapoda</taxon>
        <taxon>Insecta</taxon>
        <taxon>Pterygota</taxon>
        <taxon>Neoptera</taxon>
        <taxon>Endopterygota</taxon>
        <taxon>Hymenoptera</taxon>
        <taxon>Apocrita</taxon>
        <taxon>Aculeata</taxon>
        <taxon>Vespoidea</taxon>
        <taxon>Vespidae</taxon>
        <taxon>Vespinae</taxon>
        <taxon>Vespula</taxon>
    </lineage>
</organism>